<evidence type="ECO:0000313" key="1">
    <source>
        <dbReference type="EMBL" id="KOO31583.1"/>
    </source>
</evidence>
<protein>
    <submittedName>
        <fullName evidence="1">Uncharacterized protein</fullName>
    </submittedName>
</protein>
<proteinExistence type="predicted"/>
<reference evidence="2" key="1">
    <citation type="journal article" date="2015" name="PLoS Genet.">
        <title>Genome Sequence and Transcriptome Analyses of Chrysochromulina tobin: Metabolic Tools for Enhanced Algal Fitness in the Prominent Order Prymnesiales (Haptophyceae).</title>
        <authorList>
            <person name="Hovde B.T."/>
            <person name="Deodato C.R."/>
            <person name="Hunsperger H.M."/>
            <person name="Ryken S.A."/>
            <person name="Yost W."/>
            <person name="Jha R.K."/>
            <person name="Patterson J."/>
            <person name="Monnat R.J. Jr."/>
            <person name="Barlow S.B."/>
            <person name="Starkenburg S.R."/>
            <person name="Cattolico R.A."/>
        </authorList>
    </citation>
    <scope>NUCLEOTIDE SEQUENCE</scope>
    <source>
        <strain evidence="2">CCMP291</strain>
    </source>
</reference>
<dbReference type="OrthoDB" id="361007at2759"/>
<dbReference type="EMBL" id="JWZX01001983">
    <property type="protein sequence ID" value="KOO31583.1"/>
    <property type="molecule type" value="Genomic_DNA"/>
</dbReference>
<sequence>MFTKRKVRRETLILKAAPSEAGMRAIASFLLLSLAASARAERCETSSVTLHCQSRCAGLNETSYSSTNPSPEQVFSGKALSSGASAQHALMVEPLPQQGGSPTVPTQPSDVEFSNQTVYAPAHRALSPDQLMAIVGPASAVDWVPLDAAGFACVDGRHARVGLYAYGGDLGEFALALTVLEHVGERQIGQAETTRLFEGWLQRLHDVGGKFFSCIDAAAVAQLAAAVGQPSDLLLGAAPEEAQASLLLRLIAPEFVGSEHLKWMLQYAETYATRRALVEQVVRSFYGALWNQYHPLRSTLELHVLRGARAERAVVHVHASHWCAEELALAPALSSLNRAGSVLIYHAQAVGQRRDALVRYLSTAASVGGATVERADFLSRMHTLGDGQAHLTEKAVAGMLRSYSLIFQ</sequence>
<dbReference type="AlphaFoldDB" id="A0A0M0JZM6"/>
<keyword evidence="2" id="KW-1185">Reference proteome</keyword>
<gene>
    <name evidence="1" type="ORF">Ctob_009032</name>
</gene>
<organism evidence="1 2">
    <name type="scientific">Chrysochromulina tobinii</name>
    <dbReference type="NCBI Taxonomy" id="1460289"/>
    <lineage>
        <taxon>Eukaryota</taxon>
        <taxon>Haptista</taxon>
        <taxon>Haptophyta</taxon>
        <taxon>Prymnesiophyceae</taxon>
        <taxon>Prymnesiales</taxon>
        <taxon>Chrysochromulinaceae</taxon>
        <taxon>Chrysochromulina</taxon>
    </lineage>
</organism>
<comment type="caution">
    <text evidence="1">The sequence shown here is derived from an EMBL/GenBank/DDBJ whole genome shotgun (WGS) entry which is preliminary data.</text>
</comment>
<name>A0A0M0JZM6_9EUKA</name>
<evidence type="ECO:0000313" key="2">
    <source>
        <dbReference type="Proteomes" id="UP000037460"/>
    </source>
</evidence>
<accession>A0A0M0JZM6</accession>
<dbReference type="Proteomes" id="UP000037460">
    <property type="component" value="Unassembled WGS sequence"/>
</dbReference>